<dbReference type="EMBL" id="CM001218">
    <property type="protein sequence ID" value="AES63404.1"/>
    <property type="molecule type" value="Genomic_DNA"/>
</dbReference>
<reference evidence="3" key="3">
    <citation type="submission" date="2015-04" db="UniProtKB">
        <authorList>
            <consortium name="EnsemblPlants"/>
        </authorList>
    </citation>
    <scope>IDENTIFICATION</scope>
    <source>
        <strain evidence="3">cv. Jemalong A17</strain>
    </source>
</reference>
<reference evidence="2 4" key="1">
    <citation type="journal article" date="2011" name="Nature">
        <title>The Medicago genome provides insight into the evolution of rhizobial symbioses.</title>
        <authorList>
            <person name="Young N.D."/>
            <person name="Debelle F."/>
            <person name="Oldroyd G.E."/>
            <person name="Geurts R."/>
            <person name="Cannon S.B."/>
            <person name="Udvardi M.K."/>
            <person name="Benedito V.A."/>
            <person name="Mayer K.F."/>
            <person name="Gouzy J."/>
            <person name="Schoof H."/>
            <person name="Van de Peer Y."/>
            <person name="Proost S."/>
            <person name="Cook D.R."/>
            <person name="Meyers B.C."/>
            <person name="Spannagl M."/>
            <person name="Cheung F."/>
            <person name="De Mita S."/>
            <person name="Krishnakumar V."/>
            <person name="Gundlach H."/>
            <person name="Zhou S."/>
            <person name="Mudge J."/>
            <person name="Bharti A.K."/>
            <person name="Murray J.D."/>
            <person name="Naoumkina M.A."/>
            <person name="Rosen B."/>
            <person name="Silverstein K.A."/>
            <person name="Tang H."/>
            <person name="Rombauts S."/>
            <person name="Zhao P.X."/>
            <person name="Zhou P."/>
            <person name="Barbe V."/>
            <person name="Bardou P."/>
            <person name="Bechner M."/>
            <person name="Bellec A."/>
            <person name="Berger A."/>
            <person name="Berges H."/>
            <person name="Bidwell S."/>
            <person name="Bisseling T."/>
            <person name="Choisne N."/>
            <person name="Couloux A."/>
            <person name="Denny R."/>
            <person name="Deshpande S."/>
            <person name="Dai X."/>
            <person name="Doyle J.J."/>
            <person name="Dudez A.M."/>
            <person name="Farmer A.D."/>
            <person name="Fouteau S."/>
            <person name="Franken C."/>
            <person name="Gibelin C."/>
            <person name="Gish J."/>
            <person name="Goldstein S."/>
            <person name="Gonzalez A.J."/>
            <person name="Green P.J."/>
            <person name="Hallab A."/>
            <person name="Hartog M."/>
            <person name="Hua A."/>
            <person name="Humphray S.J."/>
            <person name="Jeong D.H."/>
            <person name="Jing Y."/>
            <person name="Jocker A."/>
            <person name="Kenton S.M."/>
            <person name="Kim D.J."/>
            <person name="Klee K."/>
            <person name="Lai H."/>
            <person name="Lang C."/>
            <person name="Lin S."/>
            <person name="Macmil S.L."/>
            <person name="Magdelenat G."/>
            <person name="Matthews L."/>
            <person name="McCorrison J."/>
            <person name="Monaghan E.L."/>
            <person name="Mun J.H."/>
            <person name="Najar F.Z."/>
            <person name="Nicholson C."/>
            <person name="Noirot C."/>
            <person name="O'Bleness M."/>
            <person name="Paule C.R."/>
            <person name="Poulain J."/>
            <person name="Prion F."/>
            <person name="Qin B."/>
            <person name="Qu C."/>
            <person name="Retzel E.F."/>
            <person name="Riddle C."/>
            <person name="Sallet E."/>
            <person name="Samain S."/>
            <person name="Samson N."/>
            <person name="Sanders I."/>
            <person name="Saurat O."/>
            <person name="Scarpelli C."/>
            <person name="Schiex T."/>
            <person name="Segurens B."/>
            <person name="Severin A.J."/>
            <person name="Sherrier D.J."/>
            <person name="Shi R."/>
            <person name="Sims S."/>
            <person name="Singer S.R."/>
            <person name="Sinharoy S."/>
            <person name="Sterck L."/>
            <person name="Viollet A."/>
            <person name="Wang B.B."/>
            <person name="Wang K."/>
            <person name="Wang M."/>
            <person name="Wang X."/>
            <person name="Warfsmann J."/>
            <person name="Weissenbach J."/>
            <person name="White D.D."/>
            <person name="White J.D."/>
            <person name="Wiley G.B."/>
            <person name="Wincker P."/>
            <person name="Xing Y."/>
            <person name="Yang L."/>
            <person name="Yao Z."/>
            <person name="Ying F."/>
            <person name="Zhai J."/>
            <person name="Zhou L."/>
            <person name="Zuber A."/>
            <person name="Denarie J."/>
            <person name="Dixon R.A."/>
            <person name="May G.D."/>
            <person name="Schwartz D.C."/>
            <person name="Rogers J."/>
            <person name="Quetier F."/>
            <person name="Town C.D."/>
            <person name="Roe B.A."/>
        </authorList>
    </citation>
    <scope>NUCLEOTIDE SEQUENCE [LARGE SCALE GENOMIC DNA]</scope>
    <source>
        <strain evidence="2">A17</strain>
        <strain evidence="3 4">cv. Jemalong A17</strain>
    </source>
</reference>
<dbReference type="PaxDb" id="3880-AES63404"/>
<keyword evidence="4" id="KW-1185">Reference proteome</keyword>
<keyword evidence="1" id="KW-0472">Membrane</keyword>
<dbReference type="HOGENOM" id="CLU_172100_2_0_1"/>
<protein>
    <submittedName>
        <fullName evidence="2">Transmembrane protein, putative</fullName>
    </submittedName>
</protein>
<evidence type="ECO:0000256" key="1">
    <source>
        <dbReference type="SAM" id="Phobius"/>
    </source>
</evidence>
<reference evidence="2 4" key="2">
    <citation type="journal article" date="2014" name="BMC Genomics">
        <title>An improved genome release (version Mt4.0) for the model legume Medicago truncatula.</title>
        <authorList>
            <person name="Tang H."/>
            <person name="Krishnakumar V."/>
            <person name="Bidwell S."/>
            <person name="Rosen B."/>
            <person name="Chan A."/>
            <person name="Zhou S."/>
            <person name="Gentzbittel L."/>
            <person name="Childs K.L."/>
            <person name="Yandell M."/>
            <person name="Gundlach H."/>
            <person name="Mayer K.F."/>
            <person name="Schwartz D.C."/>
            <person name="Town C.D."/>
        </authorList>
    </citation>
    <scope>GENOME REANNOTATION</scope>
    <source>
        <strain evidence="3 4">cv. Jemalong A17</strain>
    </source>
</reference>
<accession>G7ILB6</accession>
<evidence type="ECO:0000313" key="4">
    <source>
        <dbReference type="Proteomes" id="UP000002051"/>
    </source>
</evidence>
<dbReference type="Proteomes" id="UP000002051">
    <property type="component" value="Chromosome 2"/>
</dbReference>
<dbReference type="AlphaFoldDB" id="G7ILB6"/>
<name>G7ILB6_MEDTR</name>
<dbReference type="EnsemblPlants" id="AES63404">
    <property type="protein sequence ID" value="AES63404"/>
    <property type="gene ID" value="MTR_2g008340"/>
</dbReference>
<keyword evidence="1 2" id="KW-0812">Transmembrane</keyword>
<evidence type="ECO:0000313" key="2">
    <source>
        <dbReference type="EMBL" id="AES63404.1"/>
    </source>
</evidence>
<feature type="transmembrane region" description="Helical" evidence="1">
    <location>
        <begin position="20"/>
        <end position="42"/>
    </location>
</feature>
<keyword evidence="1" id="KW-1133">Transmembrane helix</keyword>
<proteinExistence type="predicted"/>
<organism evidence="2 4">
    <name type="scientific">Medicago truncatula</name>
    <name type="common">Barrel medic</name>
    <name type="synonym">Medicago tribuloides</name>
    <dbReference type="NCBI Taxonomy" id="3880"/>
    <lineage>
        <taxon>Eukaryota</taxon>
        <taxon>Viridiplantae</taxon>
        <taxon>Streptophyta</taxon>
        <taxon>Embryophyta</taxon>
        <taxon>Tracheophyta</taxon>
        <taxon>Spermatophyta</taxon>
        <taxon>Magnoliopsida</taxon>
        <taxon>eudicotyledons</taxon>
        <taxon>Gunneridae</taxon>
        <taxon>Pentapetalae</taxon>
        <taxon>rosids</taxon>
        <taxon>fabids</taxon>
        <taxon>Fabales</taxon>
        <taxon>Fabaceae</taxon>
        <taxon>Papilionoideae</taxon>
        <taxon>50 kb inversion clade</taxon>
        <taxon>NPAAA clade</taxon>
        <taxon>Hologalegina</taxon>
        <taxon>IRL clade</taxon>
        <taxon>Trifolieae</taxon>
        <taxon>Medicago</taxon>
    </lineage>
</organism>
<evidence type="ECO:0000313" key="3">
    <source>
        <dbReference type="EnsemblPlants" id="AES63404"/>
    </source>
</evidence>
<sequence>MIWASTLKIRKHVNFGDLGFIRLFVGILPFNAINLGVVSLFADSPLTFLAMFVSDVIYRFE</sequence>
<gene>
    <name evidence="2" type="ordered locus">MTR_2g008340</name>
</gene>